<comment type="caution">
    <text evidence="1">The sequence shown here is derived from an EMBL/GenBank/DDBJ whole genome shotgun (WGS) entry which is preliminary data.</text>
</comment>
<dbReference type="AlphaFoldDB" id="A0ABC8RAF5"/>
<evidence type="ECO:0000313" key="1">
    <source>
        <dbReference type="EMBL" id="CAK9141965.1"/>
    </source>
</evidence>
<dbReference type="Proteomes" id="UP001642360">
    <property type="component" value="Unassembled WGS sequence"/>
</dbReference>
<keyword evidence="2" id="KW-1185">Reference proteome</keyword>
<dbReference type="EMBL" id="CAUOFW020001182">
    <property type="protein sequence ID" value="CAK9141965.1"/>
    <property type="molecule type" value="Genomic_DNA"/>
</dbReference>
<reference evidence="1 2" key="1">
    <citation type="submission" date="2024-02" db="EMBL/GenBank/DDBJ databases">
        <authorList>
            <person name="Vignale AGUSTIN F."/>
            <person name="Sosa J E."/>
            <person name="Modenutti C."/>
        </authorList>
    </citation>
    <scope>NUCLEOTIDE SEQUENCE [LARGE SCALE GENOMIC DNA]</scope>
</reference>
<gene>
    <name evidence="1" type="ORF">ILEXP_LOCUS9595</name>
</gene>
<organism evidence="1 2">
    <name type="scientific">Ilex paraguariensis</name>
    <name type="common">yerba mate</name>
    <dbReference type="NCBI Taxonomy" id="185542"/>
    <lineage>
        <taxon>Eukaryota</taxon>
        <taxon>Viridiplantae</taxon>
        <taxon>Streptophyta</taxon>
        <taxon>Embryophyta</taxon>
        <taxon>Tracheophyta</taxon>
        <taxon>Spermatophyta</taxon>
        <taxon>Magnoliopsida</taxon>
        <taxon>eudicotyledons</taxon>
        <taxon>Gunneridae</taxon>
        <taxon>Pentapetalae</taxon>
        <taxon>asterids</taxon>
        <taxon>campanulids</taxon>
        <taxon>Aquifoliales</taxon>
        <taxon>Aquifoliaceae</taxon>
        <taxon>Ilex</taxon>
    </lineage>
</organism>
<evidence type="ECO:0000313" key="2">
    <source>
        <dbReference type="Proteomes" id="UP001642360"/>
    </source>
</evidence>
<sequence length="85" mass="8459">MLGPSAPANAATVPALAYAASGLVSVDVAPTYAPANIVPTPQGNAYTILADVVPRSRSIDYFSASIDKLFGNIGGGIGGEVIEAP</sequence>
<protein>
    <submittedName>
        <fullName evidence="1">Uncharacterized protein</fullName>
    </submittedName>
</protein>
<accession>A0ABC8RAF5</accession>
<name>A0ABC8RAF5_9AQUA</name>
<proteinExistence type="predicted"/>